<keyword evidence="4 8" id="KW-0479">Metal-binding</keyword>
<dbReference type="EMBL" id="JACHEN010000018">
    <property type="protein sequence ID" value="MBB6216946.1"/>
    <property type="molecule type" value="Genomic_DNA"/>
</dbReference>
<keyword evidence="2" id="KW-0031">Aminopeptidase</keyword>
<keyword evidence="10" id="KW-1185">Reference proteome</keyword>
<dbReference type="PANTHER" id="PTHR32481:SF0">
    <property type="entry name" value="AMINOPEPTIDASE YPDE-RELATED"/>
    <property type="match status" value="1"/>
</dbReference>
<evidence type="ECO:0000256" key="2">
    <source>
        <dbReference type="ARBA" id="ARBA00022438"/>
    </source>
</evidence>
<dbReference type="InterPro" id="IPR023367">
    <property type="entry name" value="Peptidase_M42_dom2"/>
</dbReference>
<evidence type="ECO:0000256" key="4">
    <source>
        <dbReference type="ARBA" id="ARBA00022723"/>
    </source>
</evidence>
<organism evidence="9 10">
    <name type="scientific">Anaerosolibacter carboniphilus</name>
    <dbReference type="NCBI Taxonomy" id="1417629"/>
    <lineage>
        <taxon>Bacteria</taxon>
        <taxon>Bacillati</taxon>
        <taxon>Bacillota</taxon>
        <taxon>Clostridia</taxon>
        <taxon>Peptostreptococcales</taxon>
        <taxon>Thermotaleaceae</taxon>
        <taxon>Anaerosolibacter</taxon>
    </lineage>
</organism>
<reference evidence="9 10" key="1">
    <citation type="submission" date="2020-08" db="EMBL/GenBank/DDBJ databases">
        <title>Genomic Encyclopedia of Type Strains, Phase IV (KMG-IV): sequencing the most valuable type-strain genomes for metagenomic binning, comparative biology and taxonomic classification.</title>
        <authorList>
            <person name="Goeker M."/>
        </authorList>
    </citation>
    <scope>NUCLEOTIDE SEQUENCE [LARGE SCALE GENOMIC DNA]</scope>
    <source>
        <strain evidence="9 10">DSM 103526</strain>
    </source>
</reference>
<dbReference type="Gene3D" id="3.40.630.10">
    <property type="entry name" value="Zn peptidases"/>
    <property type="match status" value="1"/>
</dbReference>
<feature type="binding site" evidence="8">
    <location>
        <position position="221"/>
    </location>
    <ligand>
        <name>Zn(2+)</name>
        <dbReference type="ChEBI" id="CHEBI:29105"/>
        <label>1</label>
    </ligand>
</feature>
<dbReference type="SUPFAM" id="SSF53187">
    <property type="entry name" value="Zn-dependent exopeptidases"/>
    <property type="match status" value="1"/>
</dbReference>
<comment type="similarity">
    <text evidence="1 6">Belongs to the peptidase M42 family.</text>
</comment>
<evidence type="ECO:0000256" key="1">
    <source>
        <dbReference type="ARBA" id="ARBA00006272"/>
    </source>
</evidence>
<feature type="active site" description="Proton acceptor" evidence="7">
    <location>
        <position position="198"/>
    </location>
</feature>
<keyword evidence="3" id="KW-0645">Protease</keyword>
<comment type="cofactor">
    <cofactor evidence="8">
        <name>a divalent metal cation</name>
        <dbReference type="ChEBI" id="CHEBI:60240"/>
    </cofactor>
    <text evidence="8">Binds 2 divalent metal cations per subunit.</text>
</comment>
<evidence type="ECO:0000313" key="10">
    <source>
        <dbReference type="Proteomes" id="UP000579281"/>
    </source>
</evidence>
<gene>
    <name evidence="9" type="ORF">HNQ80_003051</name>
</gene>
<feature type="binding site" evidence="8">
    <location>
        <position position="60"/>
    </location>
    <ligand>
        <name>Zn(2+)</name>
        <dbReference type="ChEBI" id="CHEBI:29105"/>
        <label>1</label>
    </ligand>
</feature>
<evidence type="ECO:0000256" key="6">
    <source>
        <dbReference type="PIRNR" id="PIRNR001123"/>
    </source>
</evidence>
<dbReference type="GO" id="GO:0006508">
    <property type="term" value="P:proteolysis"/>
    <property type="evidence" value="ECO:0007669"/>
    <property type="project" value="UniProtKB-KW"/>
</dbReference>
<dbReference type="Proteomes" id="UP000579281">
    <property type="component" value="Unassembled WGS sequence"/>
</dbReference>
<dbReference type="GO" id="GO:0008810">
    <property type="term" value="F:cellulase activity"/>
    <property type="evidence" value="ECO:0007669"/>
    <property type="project" value="UniProtKB-EC"/>
</dbReference>
<evidence type="ECO:0000256" key="5">
    <source>
        <dbReference type="ARBA" id="ARBA00022801"/>
    </source>
</evidence>
<feature type="binding site" evidence="8">
    <location>
        <position position="309"/>
    </location>
    <ligand>
        <name>Zn(2+)</name>
        <dbReference type="ChEBI" id="CHEBI:29105"/>
        <label>2</label>
    </ligand>
</feature>
<dbReference type="Gene3D" id="2.40.30.40">
    <property type="entry name" value="Peptidase M42, domain 2"/>
    <property type="match status" value="1"/>
</dbReference>
<dbReference type="RefSeq" id="WP_184311459.1">
    <property type="nucleotide sequence ID" value="NZ_JACHEN010000018.1"/>
</dbReference>
<dbReference type="CDD" id="cd05656">
    <property type="entry name" value="M42_Frv"/>
    <property type="match status" value="1"/>
</dbReference>
<proteinExistence type="inferred from homology"/>
<dbReference type="AlphaFoldDB" id="A0A841KTM3"/>
<feature type="binding site" evidence="8">
    <location>
        <position position="170"/>
    </location>
    <ligand>
        <name>Zn(2+)</name>
        <dbReference type="ChEBI" id="CHEBI:29105"/>
        <label>1</label>
    </ligand>
</feature>
<feature type="binding site" evidence="8">
    <location>
        <position position="170"/>
    </location>
    <ligand>
        <name>Zn(2+)</name>
        <dbReference type="ChEBI" id="CHEBI:29105"/>
        <label>2</label>
    </ligand>
</feature>
<keyword evidence="9" id="KW-0326">Glycosidase</keyword>
<dbReference type="InterPro" id="IPR008007">
    <property type="entry name" value="Peptidase_M42"/>
</dbReference>
<dbReference type="PIRSF" id="PIRSF001123">
    <property type="entry name" value="PepA_GA"/>
    <property type="match status" value="1"/>
</dbReference>
<dbReference type="PANTHER" id="PTHR32481">
    <property type="entry name" value="AMINOPEPTIDASE"/>
    <property type="match status" value="1"/>
</dbReference>
<name>A0A841KTM3_9FIRM</name>
<comment type="caution">
    <text evidence="9">The sequence shown here is derived from an EMBL/GenBank/DDBJ whole genome shotgun (WGS) entry which is preliminary data.</text>
</comment>
<sequence length="342" mass="37350">MLLKRLTEASGLPGNEKEIRDIIKDEIKDYVDEIKVDRLGNLIALKKGKEGYPKVMLAAHMDEIGLMVKSIDEGGFIKFVPVGGIDDRILVSKIVQIGSNKVPGVIGAKAIHLQEPDERTKALKHKQLYIDIGAKSKAEAEKLVSKGDYISFLSDYIEFGNNLVKAKALDDRVGCAILIELLKETYDATLYAVFTVQEEIGLRGARVAAYGIDPDFALVVEGTVCSDVTNVDEAQHGTRLGHGPALSIMDMASLFDKGLIKQIHQTAVDNNINIQFRQITTGGNDAGAIHVTREGIPSAALSIPCRYIHSPSSIMSKDDFDGCGRLLKLFLKNIKKEAYARG</sequence>
<keyword evidence="5 9" id="KW-0378">Hydrolase</keyword>
<accession>A0A841KTM3</accession>
<dbReference type="InterPro" id="IPR051464">
    <property type="entry name" value="Peptidase_M42_aminopept"/>
</dbReference>
<evidence type="ECO:0000313" key="9">
    <source>
        <dbReference type="EMBL" id="MBB6216946.1"/>
    </source>
</evidence>
<protein>
    <submittedName>
        <fullName evidence="9">Endoglucanase</fullName>
        <ecNumber evidence="9">3.2.1.4</ecNumber>
    </submittedName>
</protein>
<dbReference type="GO" id="GO:0004177">
    <property type="term" value="F:aminopeptidase activity"/>
    <property type="evidence" value="ECO:0007669"/>
    <property type="project" value="UniProtKB-UniRule"/>
</dbReference>
<dbReference type="GO" id="GO:0046872">
    <property type="term" value="F:metal ion binding"/>
    <property type="evidence" value="ECO:0007669"/>
    <property type="project" value="UniProtKB-UniRule"/>
</dbReference>
<evidence type="ECO:0000256" key="7">
    <source>
        <dbReference type="PIRSR" id="PIRSR001123-1"/>
    </source>
</evidence>
<dbReference type="EC" id="3.2.1.4" evidence="9"/>
<feature type="binding site" evidence="8">
    <location>
        <position position="199"/>
    </location>
    <ligand>
        <name>Zn(2+)</name>
        <dbReference type="ChEBI" id="CHEBI:29105"/>
        <label>2</label>
    </ligand>
</feature>
<evidence type="ECO:0000256" key="3">
    <source>
        <dbReference type="ARBA" id="ARBA00022670"/>
    </source>
</evidence>
<dbReference type="Pfam" id="PF05343">
    <property type="entry name" value="Peptidase_M42"/>
    <property type="match status" value="1"/>
</dbReference>
<dbReference type="SUPFAM" id="SSF101821">
    <property type="entry name" value="Aminopeptidase/glucanase lid domain"/>
    <property type="match status" value="1"/>
</dbReference>
<evidence type="ECO:0000256" key="8">
    <source>
        <dbReference type="PIRSR" id="PIRSR001123-2"/>
    </source>
</evidence>